<dbReference type="GO" id="GO:0005737">
    <property type="term" value="C:cytoplasm"/>
    <property type="evidence" value="ECO:0007669"/>
    <property type="project" value="UniProtKB-SubCell"/>
</dbReference>
<proteinExistence type="inferred from homology"/>
<feature type="binding site" evidence="8">
    <location>
        <position position="189"/>
    </location>
    <ligand>
        <name>substrate</name>
    </ligand>
</feature>
<keyword evidence="1 8" id="KW-0963">Cytoplasm</keyword>
<protein>
    <recommendedName>
        <fullName evidence="8">tRNA N6-adenosine threonylcarbamoyltransferase</fullName>
        <ecNumber evidence="8">2.3.1.234</ecNumber>
    </recommendedName>
    <alternativeName>
        <fullName evidence="8">N6-L-threonylcarbamoyladenine synthase</fullName>
        <shortName evidence="8">t(6)A synthase</shortName>
    </alternativeName>
    <alternativeName>
        <fullName evidence="8">t(6)A37 threonylcarbamoyladenosine biosynthesis protein TsaD</fullName>
    </alternativeName>
    <alternativeName>
        <fullName evidence="8">tRNA threonylcarbamoyladenosine biosynthesis protein TsaD</fullName>
    </alternativeName>
</protein>
<dbReference type="SUPFAM" id="SSF53067">
    <property type="entry name" value="Actin-like ATPase domain"/>
    <property type="match status" value="2"/>
</dbReference>
<dbReference type="GO" id="GO:0002949">
    <property type="term" value="P:tRNA threonylcarbamoyladenosine modification"/>
    <property type="evidence" value="ECO:0007669"/>
    <property type="project" value="UniProtKB-UniRule"/>
</dbReference>
<dbReference type="PRINTS" id="PR00789">
    <property type="entry name" value="OSIALOPTASE"/>
</dbReference>
<reference evidence="10 11" key="1">
    <citation type="submission" date="2018-06" db="EMBL/GenBank/DDBJ databases">
        <authorList>
            <person name="Strepis N."/>
        </authorList>
    </citation>
    <scope>NUCLEOTIDE SEQUENCE [LARGE SCALE GENOMIC DNA]</scope>
    <source>
        <strain evidence="10">LUCI</strain>
    </source>
</reference>
<dbReference type="Pfam" id="PF00814">
    <property type="entry name" value="TsaD"/>
    <property type="match status" value="1"/>
</dbReference>
<feature type="binding site" evidence="8">
    <location>
        <position position="176"/>
    </location>
    <ligand>
        <name>substrate</name>
    </ligand>
</feature>
<feature type="binding site" evidence="8">
    <location>
        <begin position="143"/>
        <end position="147"/>
    </location>
    <ligand>
        <name>substrate</name>
    </ligand>
</feature>
<evidence type="ECO:0000256" key="5">
    <source>
        <dbReference type="ARBA" id="ARBA00023004"/>
    </source>
</evidence>
<evidence type="ECO:0000256" key="7">
    <source>
        <dbReference type="ARBA" id="ARBA00048117"/>
    </source>
</evidence>
<organism evidence="10 11">
    <name type="scientific">Lucifera butyrica</name>
    <dbReference type="NCBI Taxonomy" id="1351585"/>
    <lineage>
        <taxon>Bacteria</taxon>
        <taxon>Bacillati</taxon>
        <taxon>Bacillota</taxon>
        <taxon>Negativicutes</taxon>
        <taxon>Veillonellales</taxon>
        <taxon>Veillonellaceae</taxon>
        <taxon>Lucifera</taxon>
    </lineage>
</organism>
<evidence type="ECO:0000256" key="1">
    <source>
        <dbReference type="ARBA" id="ARBA00022490"/>
    </source>
</evidence>
<dbReference type="CDD" id="cd24133">
    <property type="entry name" value="ASKHA_NBD_TsaD_bac"/>
    <property type="match status" value="1"/>
</dbReference>
<feature type="domain" description="Gcp-like" evidence="9">
    <location>
        <begin position="32"/>
        <end position="317"/>
    </location>
</feature>
<gene>
    <name evidence="8" type="primary">tsaD</name>
    <name evidence="10" type="ORF">LUCI_1037</name>
</gene>
<keyword evidence="4 8" id="KW-0479">Metal-binding</keyword>
<feature type="binding site" evidence="8">
    <location>
        <position position="124"/>
    </location>
    <ligand>
        <name>Fe cation</name>
        <dbReference type="ChEBI" id="CHEBI:24875"/>
    </ligand>
</feature>
<dbReference type="GO" id="GO:0061711">
    <property type="term" value="F:tRNA N(6)-L-threonylcarbamoyladenine synthase activity"/>
    <property type="evidence" value="ECO:0007669"/>
    <property type="project" value="UniProtKB-EC"/>
</dbReference>
<evidence type="ECO:0000256" key="8">
    <source>
        <dbReference type="HAMAP-Rule" id="MF_01445"/>
    </source>
</evidence>
<evidence type="ECO:0000256" key="3">
    <source>
        <dbReference type="ARBA" id="ARBA00022694"/>
    </source>
</evidence>
<evidence type="ECO:0000256" key="2">
    <source>
        <dbReference type="ARBA" id="ARBA00022679"/>
    </source>
</evidence>
<feature type="binding site" evidence="8">
    <location>
        <position position="283"/>
    </location>
    <ligand>
        <name>substrate</name>
    </ligand>
</feature>
<keyword evidence="5 8" id="KW-0408">Iron</keyword>
<dbReference type="PANTHER" id="PTHR11735">
    <property type="entry name" value="TRNA N6-ADENOSINE THREONYLCARBAMOYLTRANSFERASE"/>
    <property type="match status" value="1"/>
</dbReference>
<feature type="binding site" evidence="8">
    <location>
        <position position="311"/>
    </location>
    <ligand>
        <name>Fe cation</name>
        <dbReference type="ChEBI" id="CHEBI:24875"/>
    </ligand>
</feature>
<dbReference type="InterPro" id="IPR017861">
    <property type="entry name" value="KAE1/TsaD"/>
</dbReference>
<comment type="function">
    <text evidence="8">Required for the formation of a threonylcarbamoyl group on adenosine at position 37 (t(6)A37) in tRNAs that read codons beginning with adenine. Is involved in the transfer of the threonylcarbamoyl moiety of threonylcarbamoyl-AMP (TC-AMP) to the N6 group of A37, together with TsaE and TsaB. TsaD likely plays a direct catalytic role in this reaction.</text>
</comment>
<comment type="cofactor">
    <cofactor evidence="8">
        <name>Fe(2+)</name>
        <dbReference type="ChEBI" id="CHEBI:29033"/>
    </cofactor>
    <text evidence="8">Binds 1 Fe(2+) ion per subunit.</text>
</comment>
<dbReference type="EC" id="2.3.1.234" evidence="8"/>
<evidence type="ECO:0000256" key="6">
    <source>
        <dbReference type="ARBA" id="ARBA00023315"/>
    </source>
</evidence>
<keyword evidence="11" id="KW-1185">Reference proteome</keyword>
<accession>A0A498R000</accession>
<dbReference type="FunFam" id="3.30.420.40:FF:000040">
    <property type="entry name" value="tRNA N6-adenosine threonylcarbamoyltransferase"/>
    <property type="match status" value="1"/>
</dbReference>
<dbReference type="NCBIfam" id="TIGR03723">
    <property type="entry name" value="T6A_TsaD_YgjD"/>
    <property type="match status" value="1"/>
</dbReference>
<dbReference type="InterPro" id="IPR000905">
    <property type="entry name" value="Gcp-like_dom"/>
</dbReference>
<sequence length="344" mass="36705">MFESKSAAPCLILALETSCDETSAAVIADGRTICSNIISSQVPLHQKFGGVVPEVASRKHIENVLPVVDEALKEAQVTLKDIQAVGVTYGPGLVGALLVGVATAKALSFAEEIPLIGVNHLEGHIFANFLCHAELEPPFVALVVSGGHTALVHVKDYNTLILMGQTRDDAAGEAFDKIARVMNLPYPGGPHIDRLARSGNREAIHFPRALSDHGSYEFSFSGLKSAVLNYINSARQRQEDLSPEDVAASFQAAVVDVLVAKTMQAVKDCNVEQVVLAGGVAANSSLQEELNKSTRLAGIRLYYPSPVLCTDNAAMIACRAYYQFLAGQYADLHLNAVPSLKLGI</sequence>
<evidence type="ECO:0000313" key="10">
    <source>
        <dbReference type="EMBL" id="VBB05826.1"/>
    </source>
</evidence>
<dbReference type="PANTHER" id="PTHR11735:SF6">
    <property type="entry name" value="TRNA N6-ADENOSINE THREONYLCARBAMOYLTRANSFERASE, MITOCHONDRIAL"/>
    <property type="match status" value="1"/>
</dbReference>
<comment type="subcellular location">
    <subcellularLocation>
        <location evidence="8">Cytoplasm</location>
    </subcellularLocation>
</comment>
<evidence type="ECO:0000259" key="9">
    <source>
        <dbReference type="Pfam" id="PF00814"/>
    </source>
</evidence>
<evidence type="ECO:0000256" key="4">
    <source>
        <dbReference type="ARBA" id="ARBA00022723"/>
    </source>
</evidence>
<keyword evidence="3 8" id="KW-0819">tRNA processing</keyword>
<evidence type="ECO:0000313" key="11">
    <source>
        <dbReference type="Proteomes" id="UP000277811"/>
    </source>
</evidence>
<comment type="similarity">
    <text evidence="8">Belongs to the KAE1 / TsaD family.</text>
</comment>
<dbReference type="HAMAP" id="MF_01445">
    <property type="entry name" value="TsaD"/>
    <property type="match status" value="1"/>
</dbReference>
<dbReference type="Gene3D" id="3.30.420.40">
    <property type="match status" value="2"/>
</dbReference>
<feature type="binding site" evidence="8">
    <location>
        <position position="193"/>
    </location>
    <ligand>
        <name>substrate</name>
    </ligand>
</feature>
<keyword evidence="2 8" id="KW-0808">Transferase</keyword>
<dbReference type="InterPro" id="IPR022450">
    <property type="entry name" value="TsaD"/>
</dbReference>
<dbReference type="OrthoDB" id="9806197at2"/>
<dbReference type="AlphaFoldDB" id="A0A498R000"/>
<dbReference type="EMBL" id="UPPP01000059">
    <property type="protein sequence ID" value="VBB05826.1"/>
    <property type="molecule type" value="Genomic_DNA"/>
</dbReference>
<dbReference type="RefSeq" id="WP_122626794.1">
    <property type="nucleotide sequence ID" value="NZ_UPPP01000059.1"/>
</dbReference>
<comment type="catalytic activity">
    <reaction evidence="7 8">
        <text>L-threonylcarbamoyladenylate + adenosine(37) in tRNA = N(6)-L-threonylcarbamoyladenosine(37) in tRNA + AMP + H(+)</text>
        <dbReference type="Rhea" id="RHEA:37059"/>
        <dbReference type="Rhea" id="RHEA-COMP:10162"/>
        <dbReference type="Rhea" id="RHEA-COMP:10163"/>
        <dbReference type="ChEBI" id="CHEBI:15378"/>
        <dbReference type="ChEBI" id="CHEBI:73682"/>
        <dbReference type="ChEBI" id="CHEBI:74411"/>
        <dbReference type="ChEBI" id="CHEBI:74418"/>
        <dbReference type="ChEBI" id="CHEBI:456215"/>
        <dbReference type="EC" id="2.3.1.234"/>
    </reaction>
</comment>
<name>A0A498R000_9FIRM</name>
<dbReference type="InterPro" id="IPR043129">
    <property type="entry name" value="ATPase_NBD"/>
</dbReference>
<dbReference type="NCBIfam" id="TIGR00329">
    <property type="entry name" value="gcp_kae1"/>
    <property type="match status" value="1"/>
</dbReference>
<dbReference type="GO" id="GO:0005506">
    <property type="term" value="F:iron ion binding"/>
    <property type="evidence" value="ECO:0007669"/>
    <property type="project" value="UniProtKB-UniRule"/>
</dbReference>
<feature type="binding site" evidence="8">
    <location>
        <position position="120"/>
    </location>
    <ligand>
        <name>Fe cation</name>
        <dbReference type="ChEBI" id="CHEBI:24875"/>
    </ligand>
</feature>
<keyword evidence="6 8" id="KW-0012">Acyltransferase</keyword>
<dbReference type="Proteomes" id="UP000277811">
    <property type="component" value="Unassembled WGS sequence"/>
</dbReference>